<dbReference type="InterPro" id="IPR032549">
    <property type="entry name" value="DUF4939"/>
</dbReference>
<dbReference type="Pfam" id="PF16297">
    <property type="entry name" value="DUF4939"/>
    <property type="match status" value="1"/>
</dbReference>
<keyword evidence="3" id="KW-1185">Reference proteome</keyword>
<name>A0A8C4WBS1_9SAUR</name>
<protein>
    <recommendedName>
        <fullName evidence="1">DUF4939 domain-containing protein</fullName>
    </recommendedName>
</protein>
<evidence type="ECO:0000313" key="2">
    <source>
        <dbReference type="Ensembl" id="ENSGEVP00005013664.1"/>
    </source>
</evidence>
<dbReference type="Ensembl" id="ENSGEVT00005014317.1">
    <property type="protein sequence ID" value="ENSGEVP00005013664.1"/>
    <property type="gene ID" value="ENSGEVG00005009730.1"/>
</dbReference>
<accession>A0A8C4WBS1</accession>
<dbReference type="AlphaFoldDB" id="A0A8C4WBS1"/>
<dbReference type="GeneTree" id="ENSGT00990000205100"/>
<reference evidence="2" key="1">
    <citation type="submission" date="2025-08" db="UniProtKB">
        <authorList>
            <consortium name="Ensembl"/>
        </authorList>
    </citation>
    <scope>IDENTIFICATION</scope>
</reference>
<organism evidence="2 3">
    <name type="scientific">Gopherus evgoodei</name>
    <name type="common">Goodes thornscrub tortoise</name>
    <dbReference type="NCBI Taxonomy" id="1825980"/>
    <lineage>
        <taxon>Eukaryota</taxon>
        <taxon>Metazoa</taxon>
        <taxon>Chordata</taxon>
        <taxon>Craniata</taxon>
        <taxon>Vertebrata</taxon>
        <taxon>Euteleostomi</taxon>
        <taxon>Archelosauria</taxon>
        <taxon>Testudinata</taxon>
        <taxon>Testudines</taxon>
        <taxon>Cryptodira</taxon>
        <taxon>Durocryptodira</taxon>
        <taxon>Testudinoidea</taxon>
        <taxon>Testudinidae</taxon>
        <taxon>Gopherus</taxon>
    </lineage>
</organism>
<evidence type="ECO:0000259" key="1">
    <source>
        <dbReference type="Pfam" id="PF16297"/>
    </source>
</evidence>
<dbReference type="Proteomes" id="UP000694390">
    <property type="component" value="Unassembled WGS sequence"/>
</dbReference>
<reference evidence="2" key="2">
    <citation type="submission" date="2025-09" db="UniProtKB">
        <authorList>
            <consortium name="Ensembl"/>
        </authorList>
    </citation>
    <scope>IDENTIFICATION</scope>
</reference>
<proteinExistence type="predicted"/>
<feature type="domain" description="DUF4939" evidence="1">
    <location>
        <begin position="13"/>
        <end position="85"/>
    </location>
</feature>
<evidence type="ECO:0000313" key="3">
    <source>
        <dbReference type="Proteomes" id="UP000694390"/>
    </source>
</evidence>
<sequence>MGPQLSELSLALAPPQYFDGNCQKLWGFLNQCCLLFLLHPRAYPTNQAGVGLAISLLTGEALDGASPLLERGSLVLTDWNAFLQTFSAV</sequence>